<evidence type="ECO:0000259" key="3">
    <source>
        <dbReference type="PROSITE" id="PS50075"/>
    </source>
</evidence>
<keyword evidence="2" id="KW-0597">Phosphoprotein</keyword>
<evidence type="ECO:0000313" key="5">
    <source>
        <dbReference type="Proteomes" id="UP000807353"/>
    </source>
</evidence>
<proteinExistence type="predicted"/>
<evidence type="ECO:0000256" key="1">
    <source>
        <dbReference type="ARBA" id="ARBA00022450"/>
    </source>
</evidence>
<gene>
    <name evidence="4" type="ORF">BDZ94DRAFT_1312484</name>
</gene>
<dbReference type="SUPFAM" id="SSF47336">
    <property type="entry name" value="ACP-like"/>
    <property type="match status" value="1"/>
</dbReference>
<dbReference type="PROSITE" id="PS00012">
    <property type="entry name" value="PHOSPHOPANTETHEINE"/>
    <property type="match status" value="1"/>
</dbReference>
<dbReference type="Gene3D" id="1.10.1200.10">
    <property type="entry name" value="ACP-like"/>
    <property type="match status" value="1"/>
</dbReference>
<dbReference type="Pfam" id="PF00550">
    <property type="entry name" value="PP-binding"/>
    <property type="match status" value="1"/>
</dbReference>
<feature type="domain" description="Carrier" evidence="3">
    <location>
        <begin position="27"/>
        <end position="106"/>
    </location>
</feature>
<dbReference type="AlphaFoldDB" id="A0A9P6CFT7"/>
<dbReference type="InterPro" id="IPR006162">
    <property type="entry name" value="Ppantetheine_attach_site"/>
</dbReference>
<accession>A0A9P6CFT7</accession>
<dbReference type="Proteomes" id="UP000807353">
    <property type="component" value="Unassembled WGS sequence"/>
</dbReference>
<dbReference type="PROSITE" id="PS50075">
    <property type="entry name" value="CARRIER"/>
    <property type="match status" value="1"/>
</dbReference>
<dbReference type="InterPro" id="IPR009081">
    <property type="entry name" value="PP-bd_ACP"/>
</dbReference>
<dbReference type="EMBL" id="MU150319">
    <property type="protein sequence ID" value="KAF9459278.1"/>
    <property type="molecule type" value="Genomic_DNA"/>
</dbReference>
<keyword evidence="5" id="KW-1185">Reference proteome</keyword>
<dbReference type="InterPro" id="IPR036736">
    <property type="entry name" value="ACP-like_sf"/>
</dbReference>
<dbReference type="OrthoDB" id="429813at2759"/>
<evidence type="ECO:0000256" key="2">
    <source>
        <dbReference type="ARBA" id="ARBA00022553"/>
    </source>
</evidence>
<reference evidence="4" key="1">
    <citation type="submission" date="2020-11" db="EMBL/GenBank/DDBJ databases">
        <authorList>
            <consortium name="DOE Joint Genome Institute"/>
            <person name="Ahrendt S."/>
            <person name="Riley R."/>
            <person name="Andreopoulos W."/>
            <person name="Labutti K."/>
            <person name="Pangilinan J."/>
            <person name="Ruiz-Duenas F.J."/>
            <person name="Barrasa J.M."/>
            <person name="Sanchez-Garcia M."/>
            <person name="Camarero S."/>
            <person name="Miyauchi S."/>
            <person name="Serrano A."/>
            <person name="Linde D."/>
            <person name="Babiker R."/>
            <person name="Drula E."/>
            <person name="Ayuso-Fernandez I."/>
            <person name="Pacheco R."/>
            <person name="Padilla G."/>
            <person name="Ferreira P."/>
            <person name="Barriuso J."/>
            <person name="Kellner H."/>
            <person name="Castanera R."/>
            <person name="Alfaro M."/>
            <person name="Ramirez L."/>
            <person name="Pisabarro A.G."/>
            <person name="Kuo A."/>
            <person name="Tritt A."/>
            <person name="Lipzen A."/>
            <person name="He G."/>
            <person name="Yan M."/>
            <person name="Ng V."/>
            <person name="Cullen D."/>
            <person name="Martin F."/>
            <person name="Rosso M.-N."/>
            <person name="Henrissat B."/>
            <person name="Hibbett D."/>
            <person name="Martinez A.T."/>
            <person name="Grigoriev I.V."/>
        </authorList>
    </citation>
    <scope>NUCLEOTIDE SEQUENCE</scope>
    <source>
        <strain evidence="4">CBS 247.69</strain>
    </source>
</reference>
<sequence length="106" mass="12042">MLSLYTSEIDVVYASMDRVVEEIQGDLSSQDILQFVKDIIQQVTSREPFSDNVNLFDMGIDSLHALQIRSELLPLLQGLNPASVSRNLVHEYPTISQLVEYTLDRD</sequence>
<organism evidence="4 5">
    <name type="scientific">Collybia nuda</name>
    <dbReference type="NCBI Taxonomy" id="64659"/>
    <lineage>
        <taxon>Eukaryota</taxon>
        <taxon>Fungi</taxon>
        <taxon>Dikarya</taxon>
        <taxon>Basidiomycota</taxon>
        <taxon>Agaricomycotina</taxon>
        <taxon>Agaricomycetes</taxon>
        <taxon>Agaricomycetidae</taxon>
        <taxon>Agaricales</taxon>
        <taxon>Tricholomatineae</taxon>
        <taxon>Clitocybaceae</taxon>
        <taxon>Collybia</taxon>
    </lineage>
</organism>
<comment type="caution">
    <text evidence="4">The sequence shown here is derived from an EMBL/GenBank/DDBJ whole genome shotgun (WGS) entry which is preliminary data.</text>
</comment>
<keyword evidence="1" id="KW-0596">Phosphopantetheine</keyword>
<evidence type="ECO:0000313" key="4">
    <source>
        <dbReference type="EMBL" id="KAF9459278.1"/>
    </source>
</evidence>
<protein>
    <recommendedName>
        <fullName evidence="3">Carrier domain-containing protein</fullName>
    </recommendedName>
</protein>
<name>A0A9P6CFT7_9AGAR</name>